<comment type="caution">
    <text evidence="1">The sequence shown here is derived from an EMBL/GenBank/DDBJ whole genome shotgun (WGS) entry which is preliminary data.</text>
</comment>
<dbReference type="Proteomes" id="UP000293874">
    <property type="component" value="Unassembled WGS sequence"/>
</dbReference>
<sequence length="692" mass="78226">MRTGITGLILLILFAACNGPDKPAGALLADNKPAPCNSSSRITTITKEDVYDLSGYAHISRVSPFNLFDEAAISDPKEKFGTEFPKTSPHPTKGVNLYFKDGGSRIVVDLRAPHKVSEIYLYDRSHLSDSVWIYTGTMRNWKLQAAFTTKGNSGFWGWRNFRIADSTQYLMFRFSSPDAVITEAAVYGCPLAALEPLPPAEYTGPRLEPKMMKEFLGVNCYQGTDIRWMKPFYYSRMYTSISRIDVDTVDNWPNIKYYITPNGWWNNGSGDYVMYADSITRDVGNKIWYAYLGVPKWMELKGMWNEDRPVTKIGMNPEDPMSYERHANLMWTMAACYGTTKVDTNLIQSVEPHRFSGRNLMTIYENGNETDAAWGGNKYCNPVSYFAQSTADYDGNEGKMGKTFGIKNADPNSNLMLAGFTSFDVDRLRVLQFLCKTMRNDKQFLWNGGIQYHYYSSNGKGDHPTDVFTSATAGITPEEDSLRQKMAKARNETYRLQPNVECILGEYGYDKSRTSKVSAPLVPGYSQSESQGLMLLRAINLIAFSGFDRYIIYWIKDDTDENDPGLFITSGLLRQKGDFIFFPYPAWYYINSLVHHLGNYVPEKIVQEKGDVWIYKYRNKIAPDSAAYFIYCPTRSGKKVNDYTLHTGGVGASVLSFKDQLAEGVMKPVAVQNGTVRLDVGEAPKLVFVKEK</sequence>
<organism evidence="1 2">
    <name type="scientific">Pseudobacter ginsenosidimutans</name>
    <dbReference type="NCBI Taxonomy" id="661488"/>
    <lineage>
        <taxon>Bacteria</taxon>
        <taxon>Pseudomonadati</taxon>
        <taxon>Bacteroidota</taxon>
        <taxon>Chitinophagia</taxon>
        <taxon>Chitinophagales</taxon>
        <taxon>Chitinophagaceae</taxon>
        <taxon>Pseudobacter</taxon>
    </lineage>
</organism>
<protein>
    <submittedName>
        <fullName evidence="1">Uncharacterized protein</fullName>
    </submittedName>
</protein>
<reference evidence="1 2" key="1">
    <citation type="submission" date="2019-02" db="EMBL/GenBank/DDBJ databases">
        <title>Genomic Encyclopedia of Type Strains, Phase IV (KMG-IV): sequencing the most valuable type-strain genomes for metagenomic binning, comparative biology and taxonomic classification.</title>
        <authorList>
            <person name="Goeker M."/>
        </authorList>
    </citation>
    <scope>NUCLEOTIDE SEQUENCE [LARGE SCALE GENOMIC DNA]</scope>
    <source>
        <strain evidence="1 2">DSM 18116</strain>
    </source>
</reference>
<dbReference type="PROSITE" id="PS51257">
    <property type="entry name" value="PROKAR_LIPOPROTEIN"/>
    <property type="match status" value="1"/>
</dbReference>
<dbReference type="EMBL" id="SGXA01000004">
    <property type="protein sequence ID" value="RZS66968.1"/>
    <property type="molecule type" value="Genomic_DNA"/>
</dbReference>
<dbReference type="RefSeq" id="WP_130543859.1">
    <property type="nucleotide sequence ID" value="NZ_CP042431.1"/>
</dbReference>
<evidence type="ECO:0000313" key="1">
    <source>
        <dbReference type="EMBL" id="RZS66968.1"/>
    </source>
</evidence>
<name>A0A4Q7MI80_9BACT</name>
<accession>A0A4Q7MI80</accession>
<gene>
    <name evidence="1" type="ORF">EV199_5352</name>
</gene>
<dbReference type="InterPro" id="IPR017853">
    <property type="entry name" value="GH"/>
</dbReference>
<dbReference type="AlphaFoldDB" id="A0A4Q7MI80"/>
<evidence type="ECO:0000313" key="2">
    <source>
        <dbReference type="Proteomes" id="UP000293874"/>
    </source>
</evidence>
<proteinExistence type="predicted"/>
<dbReference type="SUPFAM" id="SSF51445">
    <property type="entry name" value="(Trans)glycosidases"/>
    <property type="match status" value="1"/>
</dbReference>
<keyword evidence="2" id="KW-1185">Reference proteome</keyword>
<dbReference type="OrthoDB" id="177731at2"/>